<sequence>MKLSENIRKYKKEMDFTQEGLAEQLNTTRQTISKWEQGTLEPDVQTLVKLSELFHVSLDQLITGKELKSKNDETVKVSHEMNFWEFTSQKWWVVIILALILAGTLSSIFN</sequence>
<keyword evidence="2" id="KW-0472">Membrane</keyword>
<dbReference type="InterPro" id="IPR001387">
    <property type="entry name" value="Cro/C1-type_HTH"/>
</dbReference>
<proteinExistence type="predicted"/>
<dbReference type="Gene3D" id="1.10.260.40">
    <property type="entry name" value="lambda repressor-like DNA-binding domains"/>
    <property type="match status" value="1"/>
</dbReference>
<dbReference type="PANTHER" id="PTHR46558:SF11">
    <property type="entry name" value="HTH-TYPE TRANSCRIPTIONAL REGULATOR XRE"/>
    <property type="match status" value="1"/>
</dbReference>
<organism evidence="4 5">
    <name type="scientific">Staphylococcus auricularis</name>
    <dbReference type="NCBI Taxonomy" id="29379"/>
    <lineage>
        <taxon>Bacteria</taxon>
        <taxon>Bacillati</taxon>
        <taxon>Bacillota</taxon>
        <taxon>Bacilli</taxon>
        <taxon>Bacillales</taxon>
        <taxon>Staphylococcaceae</taxon>
        <taxon>Staphylococcus</taxon>
    </lineage>
</organism>
<comment type="caution">
    <text evidence="4">The sequence shown here is derived from an EMBL/GenBank/DDBJ whole genome shotgun (WGS) entry which is preliminary data.</text>
</comment>
<feature type="domain" description="HTH cro/C1-type" evidence="3">
    <location>
        <begin position="7"/>
        <end position="61"/>
    </location>
</feature>
<feature type="transmembrane region" description="Helical" evidence="2">
    <location>
        <begin position="91"/>
        <end position="109"/>
    </location>
</feature>
<gene>
    <name evidence="4" type="ORF">CD158_03970</name>
</gene>
<dbReference type="PANTHER" id="PTHR46558">
    <property type="entry name" value="TRACRIPTIONAL REGULATORY PROTEIN-RELATED-RELATED"/>
    <property type="match status" value="1"/>
</dbReference>
<dbReference type="AlphaFoldDB" id="A0AAP8TTH5"/>
<dbReference type="GO" id="GO:0003677">
    <property type="term" value="F:DNA binding"/>
    <property type="evidence" value="ECO:0007669"/>
    <property type="project" value="UniProtKB-KW"/>
</dbReference>
<dbReference type="SUPFAM" id="SSF47413">
    <property type="entry name" value="lambda repressor-like DNA-binding domains"/>
    <property type="match status" value="1"/>
</dbReference>
<dbReference type="InterPro" id="IPR010982">
    <property type="entry name" value="Lambda_DNA-bd_dom_sf"/>
</dbReference>
<keyword evidence="1" id="KW-0238">DNA-binding</keyword>
<keyword evidence="2" id="KW-0812">Transmembrane</keyword>
<keyword evidence="2" id="KW-1133">Transmembrane helix</keyword>
<evidence type="ECO:0000256" key="1">
    <source>
        <dbReference type="ARBA" id="ARBA00023125"/>
    </source>
</evidence>
<dbReference type="EMBL" id="PPQW01000020">
    <property type="protein sequence ID" value="PNZ68159.1"/>
    <property type="molecule type" value="Genomic_DNA"/>
</dbReference>
<dbReference type="CDD" id="cd00093">
    <property type="entry name" value="HTH_XRE"/>
    <property type="match status" value="1"/>
</dbReference>
<dbReference type="RefSeq" id="WP_059106961.1">
    <property type="nucleotide sequence ID" value="NZ_AP024589.1"/>
</dbReference>
<reference evidence="4 5" key="1">
    <citation type="submission" date="2017-08" db="EMBL/GenBank/DDBJ databases">
        <title>Draft genome sequences of 64 type strains of genus Staph aureus.</title>
        <authorList>
            <person name="Cole K."/>
            <person name="Golubchik T."/>
            <person name="Russell J."/>
            <person name="Foster D."/>
            <person name="Llewelyn M."/>
            <person name="Wilson D."/>
            <person name="Crook D."/>
            <person name="Paul J."/>
        </authorList>
    </citation>
    <scope>NUCLEOTIDE SEQUENCE [LARGE SCALE GENOMIC DNA]</scope>
    <source>
        <strain evidence="4 5">NCTC 12101</strain>
    </source>
</reference>
<dbReference type="Proteomes" id="UP000242470">
    <property type="component" value="Unassembled WGS sequence"/>
</dbReference>
<protein>
    <submittedName>
        <fullName evidence="4">XRE family transcriptional regulator</fullName>
    </submittedName>
</protein>
<dbReference type="SMART" id="SM00530">
    <property type="entry name" value="HTH_XRE"/>
    <property type="match status" value="1"/>
</dbReference>
<evidence type="ECO:0000256" key="2">
    <source>
        <dbReference type="SAM" id="Phobius"/>
    </source>
</evidence>
<dbReference type="GeneID" id="64981019"/>
<dbReference type="Pfam" id="PF01381">
    <property type="entry name" value="HTH_3"/>
    <property type="match status" value="1"/>
</dbReference>
<evidence type="ECO:0000313" key="4">
    <source>
        <dbReference type="EMBL" id="PNZ68159.1"/>
    </source>
</evidence>
<evidence type="ECO:0000259" key="3">
    <source>
        <dbReference type="PROSITE" id="PS50943"/>
    </source>
</evidence>
<accession>A0AAP8TTH5</accession>
<evidence type="ECO:0000313" key="5">
    <source>
        <dbReference type="Proteomes" id="UP000242470"/>
    </source>
</evidence>
<name>A0AAP8TTH5_9STAP</name>
<dbReference type="PROSITE" id="PS50943">
    <property type="entry name" value="HTH_CROC1"/>
    <property type="match status" value="1"/>
</dbReference>